<evidence type="ECO:0000259" key="9">
    <source>
        <dbReference type="Pfam" id="PF00133"/>
    </source>
</evidence>
<dbReference type="InterPro" id="IPR009080">
    <property type="entry name" value="tRNAsynth_Ia_anticodon-bd"/>
</dbReference>
<organism evidence="11 12">
    <name type="scientific">Candidatus Yanofskybacteria bacterium RIFCSPHIGHO2_02_FULL_41_11</name>
    <dbReference type="NCBI Taxonomy" id="1802675"/>
    <lineage>
        <taxon>Bacteria</taxon>
        <taxon>Candidatus Yanofskyibacteriota</taxon>
    </lineage>
</organism>
<dbReference type="InterPro" id="IPR033705">
    <property type="entry name" value="Anticodon_Ia_Val"/>
</dbReference>
<evidence type="ECO:0000313" key="12">
    <source>
        <dbReference type="Proteomes" id="UP000177167"/>
    </source>
</evidence>
<dbReference type="GO" id="GO:0005829">
    <property type="term" value="C:cytosol"/>
    <property type="evidence" value="ECO:0007669"/>
    <property type="project" value="TreeGrafter"/>
</dbReference>
<dbReference type="Pfam" id="PF00133">
    <property type="entry name" value="tRNA-synt_1"/>
    <property type="match status" value="1"/>
</dbReference>
<comment type="catalytic activity">
    <reaction evidence="7">
        <text>tRNA(Val) + L-valine + ATP = L-valyl-tRNA(Val) + AMP + diphosphate</text>
        <dbReference type="Rhea" id="RHEA:10704"/>
        <dbReference type="Rhea" id="RHEA-COMP:9672"/>
        <dbReference type="Rhea" id="RHEA-COMP:9708"/>
        <dbReference type="ChEBI" id="CHEBI:30616"/>
        <dbReference type="ChEBI" id="CHEBI:33019"/>
        <dbReference type="ChEBI" id="CHEBI:57762"/>
        <dbReference type="ChEBI" id="CHEBI:78442"/>
        <dbReference type="ChEBI" id="CHEBI:78537"/>
        <dbReference type="ChEBI" id="CHEBI:456215"/>
        <dbReference type="EC" id="6.1.1.9"/>
    </reaction>
</comment>
<dbReference type="SUPFAM" id="SSF50677">
    <property type="entry name" value="ValRS/IleRS/LeuRS editing domain"/>
    <property type="match status" value="1"/>
</dbReference>
<evidence type="ECO:0000256" key="5">
    <source>
        <dbReference type="ARBA" id="ARBA00022917"/>
    </source>
</evidence>
<dbReference type="Proteomes" id="UP000177167">
    <property type="component" value="Unassembled WGS sequence"/>
</dbReference>
<proteinExistence type="predicted"/>
<keyword evidence="2 11" id="KW-0436">Ligase</keyword>
<keyword evidence="5" id="KW-0648">Protein biosynthesis</keyword>
<dbReference type="CDD" id="cd07962">
    <property type="entry name" value="Anticodon_Ia_Val"/>
    <property type="match status" value="1"/>
</dbReference>
<comment type="caution">
    <text evidence="11">The sequence shown here is derived from an EMBL/GenBank/DDBJ whole genome shotgun (WGS) entry which is preliminary data.</text>
</comment>
<evidence type="ECO:0000256" key="4">
    <source>
        <dbReference type="ARBA" id="ARBA00022840"/>
    </source>
</evidence>
<feature type="domain" description="Methionyl/Valyl/Leucyl/Isoleucyl-tRNA synthetase anticodon-binding" evidence="10">
    <location>
        <begin position="624"/>
        <end position="740"/>
    </location>
</feature>
<evidence type="ECO:0000256" key="7">
    <source>
        <dbReference type="ARBA" id="ARBA00047552"/>
    </source>
</evidence>
<evidence type="ECO:0000259" key="10">
    <source>
        <dbReference type="Pfam" id="PF08264"/>
    </source>
</evidence>
<dbReference type="GO" id="GO:0004832">
    <property type="term" value="F:valine-tRNA ligase activity"/>
    <property type="evidence" value="ECO:0007669"/>
    <property type="project" value="UniProtKB-UniRule"/>
</dbReference>
<gene>
    <name evidence="11" type="ORF">A3J46_02425</name>
</gene>
<evidence type="ECO:0000256" key="8">
    <source>
        <dbReference type="NCBIfam" id="TIGR00422"/>
    </source>
</evidence>
<dbReference type="PRINTS" id="PR00986">
    <property type="entry name" value="TRNASYNTHVAL"/>
</dbReference>
<reference evidence="11 12" key="1">
    <citation type="journal article" date="2016" name="Nat. Commun.">
        <title>Thousands of microbial genomes shed light on interconnected biogeochemical processes in an aquifer system.</title>
        <authorList>
            <person name="Anantharaman K."/>
            <person name="Brown C.T."/>
            <person name="Hug L.A."/>
            <person name="Sharon I."/>
            <person name="Castelle C.J."/>
            <person name="Probst A.J."/>
            <person name="Thomas B.C."/>
            <person name="Singh A."/>
            <person name="Wilkins M.J."/>
            <person name="Karaoz U."/>
            <person name="Brodie E.L."/>
            <person name="Williams K.H."/>
            <person name="Hubbard S.S."/>
            <person name="Banfield J.F."/>
        </authorList>
    </citation>
    <scope>NUCLEOTIDE SEQUENCE [LARGE SCALE GENOMIC DNA]</scope>
</reference>
<dbReference type="InterPro" id="IPR002303">
    <property type="entry name" value="Valyl-tRNA_ligase"/>
</dbReference>
<evidence type="ECO:0000256" key="6">
    <source>
        <dbReference type="ARBA" id="ARBA00023146"/>
    </source>
</evidence>
<evidence type="ECO:0000256" key="1">
    <source>
        <dbReference type="ARBA" id="ARBA00013169"/>
    </source>
</evidence>
<protein>
    <recommendedName>
        <fullName evidence="1 8">Valine--tRNA ligase</fullName>
        <ecNumber evidence="1 8">6.1.1.9</ecNumber>
    </recommendedName>
</protein>
<dbReference type="SUPFAM" id="SSF52374">
    <property type="entry name" value="Nucleotidylyl transferase"/>
    <property type="match status" value="1"/>
</dbReference>
<dbReference type="GO" id="GO:0006438">
    <property type="term" value="P:valyl-tRNA aminoacylation"/>
    <property type="evidence" value="ECO:0007669"/>
    <property type="project" value="UniProtKB-UniRule"/>
</dbReference>
<dbReference type="InterPro" id="IPR013155">
    <property type="entry name" value="M/V/L/I-tRNA-synth_anticd-bd"/>
</dbReference>
<dbReference type="Gene3D" id="1.10.730.10">
    <property type="entry name" value="Isoleucyl-tRNA Synthetase, Domain 1"/>
    <property type="match status" value="1"/>
</dbReference>
<dbReference type="EC" id="6.1.1.9" evidence="1 8"/>
<feature type="domain" description="Aminoacyl-tRNA synthetase class Ia" evidence="9">
    <location>
        <begin position="17"/>
        <end position="576"/>
    </location>
</feature>
<accession>A0A1F8F8S4</accession>
<keyword evidence="4" id="KW-0067">ATP-binding</keyword>
<dbReference type="EMBL" id="MGJP01000032">
    <property type="protein sequence ID" value="OGN09591.1"/>
    <property type="molecule type" value="Genomic_DNA"/>
</dbReference>
<dbReference type="Gene3D" id="3.40.50.620">
    <property type="entry name" value="HUPs"/>
    <property type="match status" value="2"/>
</dbReference>
<dbReference type="NCBIfam" id="NF004349">
    <property type="entry name" value="PRK05729.1"/>
    <property type="match status" value="1"/>
</dbReference>
<dbReference type="SUPFAM" id="SSF47323">
    <property type="entry name" value="Anticodon-binding domain of a subclass of class I aminoacyl-tRNA synthetases"/>
    <property type="match status" value="1"/>
</dbReference>
<dbReference type="Pfam" id="PF08264">
    <property type="entry name" value="Anticodon_1"/>
    <property type="match status" value="1"/>
</dbReference>
<dbReference type="AlphaFoldDB" id="A0A1F8F8S4"/>
<dbReference type="InterPro" id="IPR014729">
    <property type="entry name" value="Rossmann-like_a/b/a_fold"/>
</dbReference>
<dbReference type="GO" id="GO:0002161">
    <property type="term" value="F:aminoacyl-tRNA deacylase activity"/>
    <property type="evidence" value="ECO:0007669"/>
    <property type="project" value="InterPro"/>
</dbReference>
<sequence>MSTELPKAYDPKSVEDKIYKLWEESDFFSPEGLHSVALAKEGKIPEPKPFTIIMPPINENGSLHAGHGLVMTIEDIMIRYKRMAGYKALWLPGLDHAGFETQVVYEKKLEKEGRSRFQMEPKQLYDEILNFTLVNKKNIEEQIKKMGASCDWSREKFTLDDDIVQIVYQTFKKMADEGLVYRGEKIVNWCPKHQTTLSDLETTDVEQKDNFYYLQYGPFVIATARPETKFGDKYVVMHPDDKRYNDYKDGQKIDLKWINGHITATIVKDEAVDMTFGTGVMTITPCHDAVDFDIAERHKLEREQIIDFQGKLLPVAGEFVGMPISKARPLIVEKLKSKGLLVKVDKNYKHVVKKCYKCESLIEPQVREQWFLKMKQLAEPAVKAIENDEIVFIPKHYKKISLHWLKNILDWPISRQIVWGIPIPAWHHEPKCIPRPGKEKETKKCLKTIIALEEPECEFCEAKFTRDPDTFDTWFSSGQWPFASLGYPDSKDYKEFFPTDVMETAGEIIFFWVARMIMLSLYITGKIPFKTVYLHGLVLDAKGRKMSKSKGNVINPLDLIEKYGTDALRMGLVIGNTPGTSLALAEDKIKGQKHFANKLWNIARFVLISVPDNPNPGVKFTRKDQENLDELQMLIKDVTEDMDRFRFYLAAEKIYHYVWHTFADKIIEESKVNLTSDNLATKTSAQRMLLEILATSLKLLHPFMPFVTEEIWSKLPIKDPEKTQSDLGAGKKLLIVEEWPA</sequence>
<dbReference type="InterPro" id="IPR002300">
    <property type="entry name" value="aa-tRNA-synth_Ia"/>
</dbReference>
<keyword evidence="6" id="KW-0030">Aminoacyl-tRNA synthetase</keyword>
<dbReference type="CDD" id="cd00817">
    <property type="entry name" value="ValRS_core"/>
    <property type="match status" value="1"/>
</dbReference>
<dbReference type="NCBIfam" id="TIGR00422">
    <property type="entry name" value="valS"/>
    <property type="match status" value="1"/>
</dbReference>
<evidence type="ECO:0000256" key="2">
    <source>
        <dbReference type="ARBA" id="ARBA00022598"/>
    </source>
</evidence>
<dbReference type="InterPro" id="IPR009008">
    <property type="entry name" value="Val/Leu/Ile-tRNA-synth_edit"/>
</dbReference>
<evidence type="ECO:0000313" key="11">
    <source>
        <dbReference type="EMBL" id="OGN09591.1"/>
    </source>
</evidence>
<dbReference type="PANTHER" id="PTHR11946">
    <property type="entry name" value="VALYL-TRNA SYNTHETASES"/>
    <property type="match status" value="1"/>
</dbReference>
<dbReference type="GO" id="GO:0005524">
    <property type="term" value="F:ATP binding"/>
    <property type="evidence" value="ECO:0007669"/>
    <property type="project" value="UniProtKB-KW"/>
</dbReference>
<evidence type="ECO:0000256" key="3">
    <source>
        <dbReference type="ARBA" id="ARBA00022741"/>
    </source>
</evidence>
<dbReference type="PANTHER" id="PTHR11946:SF93">
    <property type="entry name" value="VALINE--TRNA LIGASE, CHLOROPLASTIC_MITOCHONDRIAL 2"/>
    <property type="match status" value="1"/>
</dbReference>
<name>A0A1F8F8S4_9BACT</name>
<keyword evidence="3" id="KW-0547">Nucleotide-binding</keyword>